<dbReference type="RefSeq" id="WP_184474065.1">
    <property type="nucleotide sequence ID" value="NZ_JACHOV010000002.1"/>
</dbReference>
<dbReference type="EMBL" id="JACHOV010000002">
    <property type="protein sequence ID" value="MBB4640193.1"/>
    <property type="molecule type" value="Genomic_DNA"/>
</dbReference>
<dbReference type="InterPro" id="IPR043856">
    <property type="entry name" value="DUF5818"/>
</dbReference>
<sequence>MPHIGERIEASGTLLRDGAGFLLKCHHGVNWRLNLHRVPIDHVAKQVRIVGVMAAEDQIDVEGVASAG</sequence>
<gene>
    <name evidence="1" type="ORF">HNQ99_000481</name>
</gene>
<reference evidence="1 2" key="1">
    <citation type="submission" date="2020-08" db="EMBL/GenBank/DDBJ databases">
        <title>Genomic Encyclopedia of Type Strains, Phase IV (KMG-IV): sequencing the most valuable type-strain genomes for metagenomic binning, comparative biology and taxonomic classification.</title>
        <authorList>
            <person name="Goeker M."/>
        </authorList>
    </citation>
    <scope>NUCLEOTIDE SEQUENCE [LARGE SCALE GENOMIC DNA]</scope>
    <source>
        <strain evidence="1 2">DSM 7465</strain>
    </source>
</reference>
<dbReference type="AlphaFoldDB" id="A0A840HQP7"/>
<name>A0A840HQP7_9SPHN</name>
<dbReference type="Proteomes" id="UP000575068">
    <property type="component" value="Unassembled WGS sequence"/>
</dbReference>
<dbReference type="Pfam" id="PF19135">
    <property type="entry name" value="DUF5818"/>
    <property type="match status" value="1"/>
</dbReference>
<comment type="caution">
    <text evidence="1">The sequence shown here is derived from an EMBL/GenBank/DDBJ whole genome shotgun (WGS) entry which is preliminary data.</text>
</comment>
<evidence type="ECO:0000313" key="1">
    <source>
        <dbReference type="EMBL" id="MBB4640193.1"/>
    </source>
</evidence>
<protein>
    <submittedName>
        <fullName evidence="1">Uncharacterized protein</fullName>
    </submittedName>
</protein>
<evidence type="ECO:0000313" key="2">
    <source>
        <dbReference type="Proteomes" id="UP000575068"/>
    </source>
</evidence>
<keyword evidence="2" id="KW-1185">Reference proteome</keyword>
<accession>A0A840HQP7</accession>
<proteinExistence type="predicted"/>
<organism evidence="1 2">
    <name type="scientific">Rhizorhapis suberifaciens</name>
    <name type="common">corky root of lettuce</name>
    <dbReference type="NCBI Taxonomy" id="13656"/>
    <lineage>
        <taxon>Bacteria</taxon>
        <taxon>Pseudomonadati</taxon>
        <taxon>Pseudomonadota</taxon>
        <taxon>Alphaproteobacteria</taxon>
        <taxon>Sphingomonadales</taxon>
        <taxon>Sphingomonadaceae</taxon>
        <taxon>Rhizorhapis</taxon>
    </lineage>
</organism>